<dbReference type="InterPro" id="IPR013154">
    <property type="entry name" value="ADH-like_N"/>
</dbReference>
<dbReference type="AlphaFoldDB" id="A0A934I7P7"/>
<dbReference type="SMART" id="SM00829">
    <property type="entry name" value="PKS_ER"/>
    <property type="match status" value="1"/>
</dbReference>
<accession>A0A934I7P7</accession>
<dbReference type="InterPro" id="IPR036291">
    <property type="entry name" value="NAD(P)-bd_dom_sf"/>
</dbReference>
<evidence type="ECO:0000313" key="2">
    <source>
        <dbReference type="EMBL" id="MBI9115756.1"/>
    </source>
</evidence>
<dbReference type="Gene3D" id="3.40.50.720">
    <property type="entry name" value="NAD(P)-binding Rossmann-like Domain"/>
    <property type="match status" value="1"/>
</dbReference>
<feature type="domain" description="Enoyl reductase (ER)" evidence="1">
    <location>
        <begin position="10"/>
        <end position="323"/>
    </location>
</feature>
<name>A0A934I7P7_9MICO</name>
<dbReference type="PANTHER" id="PTHR44013">
    <property type="entry name" value="ZINC-TYPE ALCOHOL DEHYDROGENASE-LIKE PROTEIN C16A3.02C"/>
    <property type="match status" value="1"/>
</dbReference>
<sequence>MKAIVQDVYGGPDVLELRDVPVPVPADDEVLVRVRASSVNAADWHLMRGKPYFMRLVGFGIRTPTVQVRGIDVAGVVEAVGSKVSTLRPGDEVYGHGDIKQGTFSELAAVKETNLSPKPATLSFEEAGAVPLAALTALQGVRDSGGVKAGHRVLINGASGGVGTFAVQIAKALGAEVTAVCSTRNVELVRSLGADHVVDYTRDDFTRAGERYDVVFDLVANRSLTALRRALAPRSTLVLSGGGGGRFLGPMPLIVRAVLVNLVVGQRLTSLSESVNPADLAYLADLIEKGEVRPVIDRSYPLAETAAAIRQLEDEHARGKIVITL</sequence>
<dbReference type="PROSITE" id="PS01162">
    <property type="entry name" value="QOR_ZETA_CRYSTAL"/>
    <property type="match status" value="1"/>
</dbReference>
<organism evidence="2 3">
    <name type="scientific">Sanguibacter suaedae</name>
    <dbReference type="NCBI Taxonomy" id="2795737"/>
    <lineage>
        <taxon>Bacteria</taxon>
        <taxon>Bacillati</taxon>
        <taxon>Actinomycetota</taxon>
        <taxon>Actinomycetes</taxon>
        <taxon>Micrococcales</taxon>
        <taxon>Sanguibacteraceae</taxon>
        <taxon>Sanguibacter</taxon>
    </lineage>
</organism>
<dbReference type="InterPro" id="IPR011032">
    <property type="entry name" value="GroES-like_sf"/>
</dbReference>
<dbReference type="InterPro" id="IPR052733">
    <property type="entry name" value="Chloroplast_QOR"/>
</dbReference>
<evidence type="ECO:0000313" key="3">
    <source>
        <dbReference type="Proteomes" id="UP000602087"/>
    </source>
</evidence>
<keyword evidence="3" id="KW-1185">Reference proteome</keyword>
<dbReference type="SUPFAM" id="SSF51735">
    <property type="entry name" value="NAD(P)-binding Rossmann-fold domains"/>
    <property type="match status" value="1"/>
</dbReference>
<comment type="caution">
    <text evidence="2">The sequence shown here is derived from an EMBL/GenBank/DDBJ whole genome shotgun (WGS) entry which is preliminary data.</text>
</comment>
<dbReference type="SUPFAM" id="SSF50129">
    <property type="entry name" value="GroES-like"/>
    <property type="match status" value="1"/>
</dbReference>
<dbReference type="Proteomes" id="UP000602087">
    <property type="component" value="Unassembled WGS sequence"/>
</dbReference>
<dbReference type="GO" id="GO:0008270">
    <property type="term" value="F:zinc ion binding"/>
    <property type="evidence" value="ECO:0007669"/>
    <property type="project" value="InterPro"/>
</dbReference>
<dbReference type="EMBL" id="JAEINH010000010">
    <property type="protein sequence ID" value="MBI9115756.1"/>
    <property type="molecule type" value="Genomic_DNA"/>
</dbReference>
<gene>
    <name evidence="2" type="ORF">JAV76_12090</name>
</gene>
<dbReference type="InterPro" id="IPR020843">
    <property type="entry name" value="ER"/>
</dbReference>
<reference evidence="2" key="1">
    <citation type="submission" date="2020-12" db="EMBL/GenBank/DDBJ databases">
        <title>Sanguibacter suaedae sp. nov., isolated from Suaeda aralocaspica.</title>
        <authorList>
            <person name="Ma Q."/>
        </authorList>
    </citation>
    <scope>NUCLEOTIDE SEQUENCE</scope>
    <source>
        <strain evidence="2">YZGR15</strain>
    </source>
</reference>
<protein>
    <submittedName>
        <fullName evidence="2">NAD(P)-dependent alcohol dehydrogenase</fullName>
    </submittedName>
</protein>
<dbReference type="InterPro" id="IPR002364">
    <property type="entry name" value="Quin_OxRdtase/zeta-crystal_CS"/>
</dbReference>
<dbReference type="CDD" id="cd08267">
    <property type="entry name" value="MDR1"/>
    <property type="match status" value="1"/>
</dbReference>
<proteinExistence type="predicted"/>
<dbReference type="Pfam" id="PF13602">
    <property type="entry name" value="ADH_zinc_N_2"/>
    <property type="match status" value="1"/>
</dbReference>
<evidence type="ECO:0000259" key="1">
    <source>
        <dbReference type="SMART" id="SM00829"/>
    </source>
</evidence>
<dbReference type="GO" id="GO:0016491">
    <property type="term" value="F:oxidoreductase activity"/>
    <property type="evidence" value="ECO:0007669"/>
    <property type="project" value="InterPro"/>
</dbReference>
<dbReference type="Pfam" id="PF08240">
    <property type="entry name" value="ADH_N"/>
    <property type="match status" value="1"/>
</dbReference>
<dbReference type="Gene3D" id="3.90.180.10">
    <property type="entry name" value="Medium-chain alcohol dehydrogenases, catalytic domain"/>
    <property type="match status" value="1"/>
</dbReference>
<dbReference type="PANTHER" id="PTHR44013:SF1">
    <property type="entry name" value="ZINC-TYPE ALCOHOL DEHYDROGENASE-LIKE PROTEIN C16A3.02C"/>
    <property type="match status" value="1"/>
</dbReference>